<dbReference type="Proteomes" id="UP000596035">
    <property type="component" value="Chromosome"/>
</dbReference>
<dbReference type="GO" id="GO:0005829">
    <property type="term" value="C:cytosol"/>
    <property type="evidence" value="ECO:0007669"/>
    <property type="project" value="TreeGrafter"/>
</dbReference>
<sequence length="185" mass="20788">MEPMNLRIGEKLKSIRMARTLSLDDTAALTGVSKPMLGQIERGQSVPTVTTLWKIATGLKTPLSAFLEEPQAEYTVTGPDEANVVLGDGGKMRAYPLFTYDPVRSVETFYIEFDPECRHSSDKHDEGVEEHIFVLRGTLRLVLGDRPVEVSERQAIRFRADVPHAYQNATGDRCEVYNTIFYPSH</sequence>
<dbReference type="InterPro" id="IPR001387">
    <property type="entry name" value="Cro/C1-type_HTH"/>
</dbReference>
<keyword evidence="1" id="KW-0805">Transcription regulation</keyword>
<dbReference type="SUPFAM" id="SSF47413">
    <property type="entry name" value="lambda repressor-like DNA-binding domains"/>
    <property type="match status" value="1"/>
</dbReference>
<dbReference type="InterPro" id="IPR010982">
    <property type="entry name" value="Lambda_DNA-bd_dom_sf"/>
</dbReference>
<evidence type="ECO:0000256" key="2">
    <source>
        <dbReference type="ARBA" id="ARBA00023125"/>
    </source>
</evidence>
<dbReference type="Gene3D" id="1.10.260.40">
    <property type="entry name" value="lambda repressor-like DNA-binding domains"/>
    <property type="match status" value="1"/>
</dbReference>
<dbReference type="Pfam" id="PF07883">
    <property type="entry name" value="Cupin_2"/>
    <property type="match status" value="1"/>
</dbReference>
<dbReference type="Gene3D" id="2.60.120.10">
    <property type="entry name" value="Jelly Rolls"/>
    <property type="match status" value="1"/>
</dbReference>
<evidence type="ECO:0000256" key="3">
    <source>
        <dbReference type="ARBA" id="ARBA00023163"/>
    </source>
</evidence>
<dbReference type="CDD" id="cd00093">
    <property type="entry name" value="HTH_XRE"/>
    <property type="match status" value="1"/>
</dbReference>
<dbReference type="AlphaFoldDB" id="A0A1Z2XMW0"/>
<dbReference type="Proteomes" id="UP000196710">
    <property type="component" value="Chromosome"/>
</dbReference>
<reference evidence="5" key="1">
    <citation type="journal article" date="2017" name="Genome Announc.">
        <title>High-Quality Whole-Genome Sequences of the Oligo-Mouse-Microbiota Bacterial Community.</title>
        <authorList>
            <person name="Garzetti D."/>
            <person name="Brugiroux S."/>
            <person name="Bunk B."/>
            <person name="Pukall R."/>
            <person name="McCoy K.D."/>
            <person name="Macpherson A.J."/>
            <person name="Stecher B."/>
        </authorList>
    </citation>
    <scope>NUCLEOTIDE SEQUENCE</scope>
    <source>
        <strain evidence="5">KB18</strain>
    </source>
</reference>
<dbReference type="InterPro" id="IPR011051">
    <property type="entry name" value="RmlC_Cupin_sf"/>
</dbReference>
<dbReference type="InterPro" id="IPR050807">
    <property type="entry name" value="TransReg_Diox_bact_type"/>
</dbReference>
<dbReference type="PANTHER" id="PTHR46797">
    <property type="entry name" value="HTH-TYPE TRANSCRIPTIONAL REGULATOR"/>
    <property type="match status" value="1"/>
</dbReference>
<evidence type="ECO:0000313" key="6">
    <source>
        <dbReference type="EMBL" id="QQR29063.1"/>
    </source>
</evidence>
<keyword evidence="2" id="KW-0238">DNA-binding</keyword>
<dbReference type="InterPro" id="IPR014710">
    <property type="entry name" value="RmlC-like_jellyroll"/>
</dbReference>
<dbReference type="SMART" id="SM00530">
    <property type="entry name" value="HTH_XRE"/>
    <property type="match status" value="1"/>
</dbReference>
<dbReference type="CDD" id="cd02209">
    <property type="entry name" value="cupin_XRE_C"/>
    <property type="match status" value="1"/>
</dbReference>
<dbReference type="EMBL" id="CP021422">
    <property type="protein sequence ID" value="ASB39772.1"/>
    <property type="molecule type" value="Genomic_DNA"/>
</dbReference>
<organism evidence="6 8">
    <name type="scientific">Acutalibacter muris</name>
    <dbReference type="NCBI Taxonomy" id="1796620"/>
    <lineage>
        <taxon>Bacteria</taxon>
        <taxon>Bacillati</taxon>
        <taxon>Bacillota</taxon>
        <taxon>Clostridia</taxon>
        <taxon>Eubacteriales</taxon>
        <taxon>Acutalibacteraceae</taxon>
        <taxon>Acutalibacter</taxon>
    </lineage>
</organism>
<dbReference type="GO" id="GO:0003677">
    <property type="term" value="F:DNA binding"/>
    <property type="evidence" value="ECO:0007669"/>
    <property type="project" value="UniProtKB-KW"/>
</dbReference>
<dbReference type="EMBL" id="CP065321">
    <property type="protein sequence ID" value="QQR29063.1"/>
    <property type="molecule type" value="Genomic_DNA"/>
</dbReference>
<gene>
    <name evidence="5" type="ORF">ADH66_03355</name>
    <name evidence="6" type="ORF">I5Q82_13410</name>
</gene>
<keyword evidence="7" id="KW-1185">Reference proteome</keyword>
<proteinExistence type="predicted"/>
<reference evidence="6 8" key="3">
    <citation type="submission" date="2020-11" db="EMBL/GenBank/DDBJ databases">
        <title>Closed and high quality bacterial genomes of the OMM12 community.</title>
        <authorList>
            <person name="Marbouty M."/>
            <person name="Lamy-Besnier Q."/>
            <person name="Debarbieux L."/>
            <person name="Koszul R."/>
        </authorList>
    </citation>
    <scope>NUCLEOTIDE SEQUENCE [LARGE SCALE GENOMIC DNA]</scope>
    <source>
        <strain evidence="6 8">KB18</strain>
    </source>
</reference>
<evidence type="ECO:0000313" key="5">
    <source>
        <dbReference type="EMBL" id="ASB39772.1"/>
    </source>
</evidence>
<keyword evidence="3" id="KW-0804">Transcription</keyword>
<dbReference type="Pfam" id="PF01381">
    <property type="entry name" value="HTH_3"/>
    <property type="match status" value="1"/>
</dbReference>
<name>A0A1Z2XMW0_9FIRM</name>
<dbReference type="GO" id="GO:0003700">
    <property type="term" value="F:DNA-binding transcription factor activity"/>
    <property type="evidence" value="ECO:0007669"/>
    <property type="project" value="TreeGrafter"/>
</dbReference>
<evidence type="ECO:0000256" key="1">
    <source>
        <dbReference type="ARBA" id="ARBA00023015"/>
    </source>
</evidence>
<evidence type="ECO:0000259" key="4">
    <source>
        <dbReference type="PROSITE" id="PS50943"/>
    </source>
</evidence>
<reference evidence="7" key="2">
    <citation type="submission" date="2017-05" db="EMBL/GenBank/DDBJ databases">
        <title>Improved OligoMM genomes.</title>
        <authorList>
            <person name="Garzetti D."/>
        </authorList>
    </citation>
    <scope>NUCLEOTIDE SEQUENCE [LARGE SCALE GENOMIC DNA]</scope>
    <source>
        <strain evidence="7">KB18</strain>
    </source>
</reference>
<dbReference type="PANTHER" id="PTHR46797:SF23">
    <property type="entry name" value="HTH-TYPE TRANSCRIPTIONAL REGULATOR SUTR"/>
    <property type="match status" value="1"/>
</dbReference>
<dbReference type="SUPFAM" id="SSF51182">
    <property type="entry name" value="RmlC-like cupins"/>
    <property type="match status" value="1"/>
</dbReference>
<accession>A0A1Z2XMW0</accession>
<evidence type="ECO:0000313" key="7">
    <source>
        <dbReference type="Proteomes" id="UP000196710"/>
    </source>
</evidence>
<evidence type="ECO:0000313" key="8">
    <source>
        <dbReference type="Proteomes" id="UP000596035"/>
    </source>
</evidence>
<dbReference type="InterPro" id="IPR013096">
    <property type="entry name" value="Cupin_2"/>
</dbReference>
<dbReference type="RefSeq" id="WP_066535697.1">
    <property type="nucleotide sequence ID" value="NZ_CP065321.1"/>
</dbReference>
<dbReference type="PROSITE" id="PS50943">
    <property type="entry name" value="HTH_CROC1"/>
    <property type="match status" value="1"/>
</dbReference>
<feature type="domain" description="HTH cro/C1-type" evidence="4">
    <location>
        <begin position="12"/>
        <end position="66"/>
    </location>
</feature>
<protein>
    <submittedName>
        <fullName evidence="6">Helix-turn-helix transcriptional regulator</fullName>
    </submittedName>
    <submittedName>
        <fullName evidence="5">XRE family transcriptional regulator</fullName>
    </submittedName>
</protein>
<dbReference type="KEGG" id="amur:ADH66_03355"/>